<feature type="transmembrane region" description="Helical" evidence="2">
    <location>
        <begin position="116"/>
        <end position="137"/>
    </location>
</feature>
<keyword evidence="2" id="KW-1133">Transmembrane helix</keyword>
<sequence length="169" mass="17040">MATARRLRRTAFRGQLWAALVLPLCFVAGAVAAGGGLLLAGFVVAAIPVAGLLALAPLLGTWVGRMRSADDVPLPYAVVTVALWIVAIPVGFLLAFTQPVPVDVPVPAGYAAAEAASAVVAPAVPLLWVAQLVLALVGVRARRPGAPDGVARTSPTGPATGSERHGMGA</sequence>
<accession>A0AAU8FY73</accession>
<feature type="transmembrane region" description="Helical" evidence="2">
    <location>
        <begin position="42"/>
        <end position="64"/>
    </location>
</feature>
<organism evidence="3">
    <name type="scientific">Cellulosimicrobium sp. ES-005</name>
    <dbReference type="NCBI Taxonomy" id="3163031"/>
    <lineage>
        <taxon>Bacteria</taxon>
        <taxon>Bacillati</taxon>
        <taxon>Actinomycetota</taxon>
        <taxon>Actinomycetes</taxon>
        <taxon>Micrococcales</taxon>
        <taxon>Promicromonosporaceae</taxon>
        <taxon>Cellulosimicrobium</taxon>
    </lineage>
</organism>
<dbReference type="RefSeq" id="WP_353707495.1">
    <property type="nucleotide sequence ID" value="NZ_CP159290.1"/>
</dbReference>
<keyword evidence="2" id="KW-0812">Transmembrane</keyword>
<reference evidence="3" key="1">
    <citation type="submission" date="2024-06" db="EMBL/GenBank/DDBJ databases">
        <title>Complete genome sequence of the cellulolytic actinobacterium, Cellulosimicrobium ES-005.</title>
        <authorList>
            <person name="Matthews C.T."/>
            <person name="Underwood K.D."/>
            <person name="Ghanchi K.M."/>
            <person name="Fields S.D."/>
            <person name="Gardner S.G."/>
        </authorList>
    </citation>
    <scope>NUCLEOTIDE SEQUENCE</scope>
    <source>
        <strain evidence="3">ES-005</strain>
    </source>
</reference>
<gene>
    <name evidence="3" type="ORF">ABRQ22_16430</name>
</gene>
<protein>
    <submittedName>
        <fullName evidence="3">Uncharacterized protein</fullName>
    </submittedName>
</protein>
<feature type="transmembrane region" description="Helical" evidence="2">
    <location>
        <begin position="76"/>
        <end position="96"/>
    </location>
</feature>
<feature type="region of interest" description="Disordered" evidence="1">
    <location>
        <begin position="145"/>
        <end position="169"/>
    </location>
</feature>
<dbReference type="AlphaFoldDB" id="A0AAU8FY73"/>
<evidence type="ECO:0000256" key="1">
    <source>
        <dbReference type="SAM" id="MobiDB-lite"/>
    </source>
</evidence>
<name>A0AAU8FY73_9MICO</name>
<evidence type="ECO:0000313" key="3">
    <source>
        <dbReference type="EMBL" id="XCH29158.1"/>
    </source>
</evidence>
<keyword evidence="2" id="KW-0472">Membrane</keyword>
<dbReference type="EMBL" id="CP159290">
    <property type="protein sequence ID" value="XCH29158.1"/>
    <property type="molecule type" value="Genomic_DNA"/>
</dbReference>
<proteinExistence type="predicted"/>
<evidence type="ECO:0000256" key="2">
    <source>
        <dbReference type="SAM" id="Phobius"/>
    </source>
</evidence>